<dbReference type="EMBL" id="JH001169">
    <property type="protein sequence ID" value="EGV97136.1"/>
    <property type="molecule type" value="Genomic_DNA"/>
</dbReference>
<feature type="region of interest" description="Disordered" evidence="1">
    <location>
        <begin position="22"/>
        <end position="45"/>
    </location>
</feature>
<organism evidence="2 3">
    <name type="scientific">Cricetulus griseus</name>
    <name type="common">Chinese hamster</name>
    <name type="synonym">Cricetulus barabensis griseus</name>
    <dbReference type="NCBI Taxonomy" id="10029"/>
    <lineage>
        <taxon>Eukaryota</taxon>
        <taxon>Metazoa</taxon>
        <taxon>Chordata</taxon>
        <taxon>Craniata</taxon>
        <taxon>Vertebrata</taxon>
        <taxon>Euteleostomi</taxon>
        <taxon>Mammalia</taxon>
        <taxon>Eutheria</taxon>
        <taxon>Euarchontoglires</taxon>
        <taxon>Glires</taxon>
        <taxon>Rodentia</taxon>
        <taxon>Myomorpha</taxon>
        <taxon>Muroidea</taxon>
        <taxon>Cricetidae</taxon>
        <taxon>Cricetinae</taxon>
        <taxon>Cricetulus</taxon>
    </lineage>
</organism>
<evidence type="ECO:0000313" key="2">
    <source>
        <dbReference type="EMBL" id="EGV97136.1"/>
    </source>
</evidence>
<feature type="compositionally biased region" description="Polar residues" evidence="1">
    <location>
        <begin position="27"/>
        <end position="38"/>
    </location>
</feature>
<protein>
    <submittedName>
        <fullName evidence="2">Uncharacterized protein</fullName>
    </submittedName>
</protein>
<accession>G3I352</accession>
<evidence type="ECO:0000313" key="3">
    <source>
        <dbReference type="Proteomes" id="UP000001075"/>
    </source>
</evidence>
<dbReference type="AlphaFoldDB" id="G3I352"/>
<reference evidence="3" key="1">
    <citation type="journal article" date="2011" name="Nat. Biotechnol.">
        <title>The genomic sequence of the Chinese hamster ovary (CHO)-K1 cell line.</title>
        <authorList>
            <person name="Xu X."/>
            <person name="Nagarajan H."/>
            <person name="Lewis N.E."/>
            <person name="Pan S."/>
            <person name="Cai Z."/>
            <person name="Liu X."/>
            <person name="Chen W."/>
            <person name="Xie M."/>
            <person name="Wang W."/>
            <person name="Hammond S."/>
            <person name="Andersen M.R."/>
            <person name="Neff N."/>
            <person name="Passarelli B."/>
            <person name="Koh W."/>
            <person name="Fan H.C."/>
            <person name="Wang J."/>
            <person name="Gui Y."/>
            <person name="Lee K.H."/>
            <person name="Betenbaugh M.J."/>
            <person name="Quake S.R."/>
            <person name="Famili I."/>
            <person name="Palsson B.O."/>
            <person name="Wang J."/>
        </authorList>
    </citation>
    <scope>NUCLEOTIDE SEQUENCE [LARGE SCALE GENOMIC DNA]</scope>
    <source>
        <strain evidence="3">CHO K1 cell line</strain>
    </source>
</reference>
<gene>
    <name evidence="2" type="ORF">I79_017853</name>
</gene>
<sequence>MLLCSVPDIREQCAAEDIFEGTETHRATQPQKVPNRQPSLRKYPQHNPALAGIHRHYRQMAPDPEDQGEFSCVPMAKH</sequence>
<evidence type="ECO:0000256" key="1">
    <source>
        <dbReference type="SAM" id="MobiDB-lite"/>
    </source>
</evidence>
<dbReference type="InParanoid" id="G3I352"/>
<name>G3I352_CRIGR</name>
<proteinExistence type="predicted"/>
<dbReference type="Proteomes" id="UP000001075">
    <property type="component" value="Unassembled WGS sequence"/>
</dbReference>